<dbReference type="NCBIfam" id="TIGR02185">
    <property type="entry name" value="Trep_Strep"/>
    <property type="match status" value="1"/>
</dbReference>
<sequence length="204" mass="22546">MQPQANVALNTNRWTMRDFITLAIFNVVMLIILTACNMMIVHPIWHLIGGGVVALINGPVYMVLASKIGKPGVLFFNSIILGLYYTAFGFIYFLMILAVFGALCELAMRGSGTYKKAARNAIGYGIYYVGYSLCGFVPLILFREQYMSILEQSYTPAKLEEMLYYYSTPSMVIIMCVVSFVGSAAGCLAGSALLKKHVRKAKLV</sequence>
<dbReference type="AlphaFoldDB" id="A0A927CF66"/>
<dbReference type="InterPro" id="IPR011733">
    <property type="entry name" value="CHP02185_IM"/>
</dbReference>
<evidence type="ECO:0000256" key="1">
    <source>
        <dbReference type="SAM" id="Phobius"/>
    </source>
</evidence>
<feature type="transmembrane region" description="Helical" evidence="1">
    <location>
        <begin position="84"/>
        <end position="104"/>
    </location>
</feature>
<protein>
    <submittedName>
        <fullName evidence="2">MptD family putative ECF transporter S component</fullName>
    </submittedName>
</protein>
<feature type="transmembrane region" description="Helical" evidence="1">
    <location>
        <begin position="125"/>
        <end position="143"/>
    </location>
</feature>
<keyword evidence="1" id="KW-0812">Transmembrane</keyword>
<keyword evidence="1" id="KW-1133">Transmembrane helix</keyword>
<keyword evidence="1" id="KW-0472">Membrane</keyword>
<proteinExistence type="predicted"/>
<feature type="transmembrane region" description="Helical" evidence="1">
    <location>
        <begin position="44"/>
        <end position="64"/>
    </location>
</feature>
<keyword evidence="3" id="KW-1185">Reference proteome</keyword>
<reference evidence="2" key="1">
    <citation type="submission" date="2020-09" db="EMBL/GenBank/DDBJ databases">
        <title>A novel bacterium of genus Paenibacillus, isolated from South China Sea.</title>
        <authorList>
            <person name="Huang H."/>
            <person name="Mo K."/>
            <person name="Hu Y."/>
        </authorList>
    </citation>
    <scope>NUCLEOTIDE SEQUENCE</scope>
    <source>
        <strain evidence="2">IB182493</strain>
    </source>
</reference>
<dbReference type="EMBL" id="JACXIY010000001">
    <property type="protein sequence ID" value="MBD2866954.1"/>
    <property type="molecule type" value="Genomic_DNA"/>
</dbReference>
<name>A0A927CF66_9BACL</name>
<evidence type="ECO:0000313" key="2">
    <source>
        <dbReference type="EMBL" id="MBD2866954.1"/>
    </source>
</evidence>
<evidence type="ECO:0000313" key="3">
    <source>
        <dbReference type="Proteomes" id="UP000632125"/>
    </source>
</evidence>
<gene>
    <name evidence="2" type="ORF">IDH41_00075</name>
</gene>
<feature type="transmembrane region" description="Helical" evidence="1">
    <location>
        <begin position="163"/>
        <end position="194"/>
    </location>
</feature>
<dbReference type="Pfam" id="PF09605">
    <property type="entry name" value="Trep_Strep"/>
    <property type="match status" value="1"/>
</dbReference>
<dbReference type="RefSeq" id="WP_190857136.1">
    <property type="nucleotide sequence ID" value="NZ_JACXIY010000001.1"/>
</dbReference>
<comment type="caution">
    <text evidence="2">The sequence shown here is derived from an EMBL/GenBank/DDBJ whole genome shotgun (WGS) entry which is preliminary data.</text>
</comment>
<accession>A0A927CF66</accession>
<feature type="transmembrane region" description="Helical" evidence="1">
    <location>
        <begin position="19"/>
        <end position="37"/>
    </location>
</feature>
<organism evidence="2 3">
    <name type="scientific">Paenibacillus arenilitoris</name>
    <dbReference type="NCBI Taxonomy" id="2772299"/>
    <lineage>
        <taxon>Bacteria</taxon>
        <taxon>Bacillati</taxon>
        <taxon>Bacillota</taxon>
        <taxon>Bacilli</taxon>
        <taxon>Bacillales</taxon>
        <taxon>Paenibacillaceae</taxon>
        <taxon>Paenibacillus</taxon>
    </lineage>
</organism>
<dbReference type="Proteomes" id="UP000632125">
    <property type="component" value="Unassembled WGS sequence"/>
</dbReference>